<comment type="caution">
    <text evidence="2">The sequence shown here is derived from an EMBL/GenBank/DDBJ whole genome shotgun (WGS) entry which is preliminary data.</text>
</comment>
<feature type="region of interest" description="Disordered" evidence="1">
    <location>
        <begin position="70"/>
        <end position="149"/>
    </location>
</feature>
<feature type="compositionally biased region" description="Low complexity" evidence="1">
    <location>
        <begin position="111"/>
        <end position="144"/>
    </location>
</feature>
<reference evidence="2" key="1">
    <citation type="submission" date="2021-06" db="EMBL/GenBank/DDBJ databases">
        <title>Comparative genomics, transcriptomics and evolutionary studies reveal genomic signatures of adaptation to plant cell wall in hemibiotrophic fungi.</title>
        <authorList>
            <consortium name="DOE Joint Genome Institute"/>
            <person name="Baroncelli R."/>
            <person name="Diaz J.F."/>
            <person name="Benocci T."/>
            <person name="Peng M."/>
            <person name="Battaglia E."/>
            <person name="Haridas S."/>
            <person name="Andreopoulos W."/>
            <person name="Labutti K."/>
            <person name="Pangilinan J."/>
            <person name="Floch G.L."/>
            <person name="Makela M.R."/>
            <person name="Henrissat B."/>
            <person name="Grigoriev I.V."/>
            <person name="Crouch J.A."/>
            <person name="De Vries R.P."/>
            <person name="Sukno S.A."/>
            <person name="Thon M.R."/>
        </authorList>
    </citation>
    <scope>NUCLEOTIDE SEQUENCE</scope>
    <source>
        <strain evidence="2">CBS 125086</strain>
    </source>
</reference>
<dbReference type="EMBL" id="JAHLJV010000044">
    <property type="protein sequence ID" value="KAK1585486.1"/>
    <property type="molecule type" value="Genomic_DNA"/>
</dbReference>
<keyword evidence="3" id="KW-1185">Reference proteome</keyword>
<accession>A0AAD8V1L9</accession>
<name>A0AAD8V1L9_9PEZI</name>
<dbReference type="RefSeq" id="XP_060412510.1">
    <property type="nucleotide sequence ID" value="XM_060562772.1"/>
</dbReference>
<sequence>MSTVKATTFDKCYLRVRQQYQLEGITLRIKQREAQQIILTRRHRVLLSGNFRTKKPDLIRLRNQTIKVDPNVVRNRRNYPQSTEPPNGNSEPPVDLRDTQRIPSAWESIKTPASSSQASSSQPRRARPSATPTPLTSSRSSRTSKYNRLEEQVRQLATALALERDQRQQQQRAQAEFEVAQQQFRSKRISQPFPSQQQFAYQLPLQPTYHQPIYQQQQPRQQPIYQQQPQQQQQQQQQPLQWVYQP</sequence>
<gene>
    <name evidence="2" type="ORF">LY79DRAFT_660536</name>
</gene>
<evidence type="ECO:0000313" key="2">
    <source>
        <dbReference type="EMBL" id="KAK1585486.1"/>
    </source>
</evidence>
<organism evidence="2 3">
    <name type="scientific">Colletotrichum navitas</name>
    <dbReference type="NCBI Taxonomy" id="681940"/>
    <lineage>
        <taxon>Eukaryota</taxon>
        <taxon>Fungi</taxon>
        <taxon>Dikarya</taxon>
        <taxon>Ascomycota</taxon>
        <taxon>Pezizomycotina</taxon>
        <taxon>Sordariomycetes</taxon>
        <taxon>Hypocreomycetidae</taxon>
        <taxon>Glomerellales</taxon>
        <taxon>Glomerellaceae</taxon>
        <taxon>Colletotrichum</taxon>
        <taxon>Colletotrichum graminicola species complex</taxon>
    </lineage>
</organism>
<dbReference type="GeneID" id="85447012"/>
<feature type="compositionally biased region" description="Polar residues" evidence="1">
    <location>
        <begin position="78"/>
        <end position="90"/>
    </location>
</feature>
<evidence type="ECO:0000313" key="3">
    <source>
        <dbReference type="Proteomes" id="UP001230504"/>
    </source>
</evidence>
<evidence type="ECO:0000256" key="1">
    <source>
        <dbReference type="SAM" id="MobiDB-lite"/>
    </source>
</evidence>
<dbReference type="Proteomes" id="UP001230504">
    <property type="component" value="Unassembled WGS sequence"/>
</dbReference>
<feature type="region of interest" description="Disordered" evidence="1">
    <location>
        <begin position="210"/>
        <end position="246"/>
    </location>
</feature>
<proteinExistence type="predicted"/>
<dbReference type="AlphaFoldDB" id="A0AAD8V1L9"/>
<protein>
    <submittedName>
        <fullName evidence="2">Uncharacterized protein</fullName>
    </submittedName>
</protein>